<dbReference type="PANTHER" id="PTHR38338">
    <property type="entry name" value="AGAP013079-PA"/>
    <property type="match status" value="1"/>
</dbReference>
<dbReference type="PANTHER" id="PTHR38338:SF1">
    <property type="entry name" value="AGAP013079-PA"/>
    <property type="match status" value="1"/>
</dbReference>
<proteinExistence type="predicted"/>
<feature type="compositionally biased region" description="Basic and acidic residues" evidence="1">
    <location>
        <begin position="96"/>
        <end position="127"/>
    </location>
</feature>
<accession>A0A8J2R6U3</accession>
<name>A0A8J2R6U3_9NEOP</name>
<keyword evidence="3" id="KW-1185">Reference proteome</keyword>
<evidence type="ECO:0000256" key="1">
    <source>
        <dbReference type="SAM" id="MobiDB-lite"/>
    </source>
</evidence>
<dbReference type="Proteomes" id="UP000789524">
    <property type="component" value="Unassembled WGS sequence"/>
</dbReference>
<organism evidence="2 3">
    <name type="scientific">Danaus chrysippus</name>
    <name type="common">African queen</name>
    <dbReference type="NCBI Taxonomy" id="151541"/>
    <lineage>
        <taxon>Eukaryota</taxon>
        <taxon>Metazoa</taxon>
        <taxon>Ecdysozoa</taxon>
        <taxon>Arthropoda</taxon>
        <taxon>Hexapoda</taxon>
        <taxon>Insecta</taxon>
        <taxon>Pterygota</taxon>
        <taxon>Neoptera</taxon>
        <taxon>Endopterygota</taxon>
        <taxon>Lepidoptera</taxon>
        <taxon>Glossata</taxon>
        <taxon>Ditrysia</taxon>
        <taxon>Papilionoidea</taxon>
        <taxon>Nymphalidae</taxon>
        <taxon>Danainae</taxon>
        <taxon>Danaini</taxon>
        <taxon>Danaina</taxon>
        <taxon>Danaus</taxon>
        <taxon>Anosia</taxon>
    </lineage>
</organism>
<sequence>MAFMMPVVKNDWDIYNSQRSRRASESADKGSIGGRVRKVSESRSEGPVLSPRTAATLSPHRSAPAMRSLSYCRVPPSRASLRVYESQRGSGSPTGKNRDSEKFHSRLVEKLRKAFGRSESRNDERSS</sequence>
<comment type="caution">
    <text evidence="2">The sequence shown here is derived from an EMBL/GenBank/DDBJ whole genome shotgun (WGS) entry which is preliminary data.</text>
</comment>
<dbReference type="OrthoDB" id="6357957at2759"/>
<reference evidence="2" key="1">
    <citation type="submission" date="2021-09" db="EMBL/GenBank/DDBJ databases">
        <authorList>
            <person name="Martin H S."/>
        </authorList>
    </citation>
    <scope>NUCLEOTIDE SEQUENCE</scope>
</reference>
<feature type="region of interest" description="Disordered" evidence="1">
    <location>
        <begin position="82"/>
        <end position="127"/>
    </location>
</feature>
<feature type="region of interest" description="Disordered" evidence="1">
    <location>
        <begin position="14"/>
        <end position="68"/>
    </location>
</feature>
<dbReference type="AlphaFoldDB" id="A0A8J2R6U3"/>
<dbReference type="EMBL" id="CAKASE010000081">
    <property type="protein sequence ID" value="CAG9583167.1"/>
    <property type="molecule type" value="Genomic_DNA"/>
</dbReference>
<protein>
    <submittedName>
        <fullName evidence="2">(African queen) hypothetical protein</fullName>
    </submittedName>
</protein>
<gene>
    <name evidence="2" type="ORF">DCHRY22_LOCUS14616</name>
</gene>
<evidence type="ECO:0000313" key="2">
    <source>
        <dbReference type="EMBL" id="CAG9583167.1"/>
    </source>
</evidence>
<evidence type="ECO:0000313" key="3">
    <source>
        <dbReference type="Proteomes" id="UP000789524"/>
    </source>
</evidence>